<name>A0A5M9ZMQ5_9BIFI</name>
<evidence type="ECO:0000313" key="4">
    <source>
        <dbReference type="Proteomes" id="UP000410049"/>
    </source>
</evidence>
<dbReference type="EMBL" id="RZUH01000004">
    <property type="protein sequence ID" value="KAA8828152.1"/>
    <property type="molecule type" value="Genomic_DNA"/>
</dbReference>
<gene>
    <name evidence="3" type="ORF">EMO91_06845</name>
</gene>
<dbReference type="RefSeq" id="WP_150379318.1">
    <property type="nucleotide sequence ID" value="NZ_RZUH01000004.1"/>
</dbReference>
<reference evidence="3 4" key="1">
    <citation type="journal article" date="2019" name="Syst. Appl. Microbiol.">
        <title>Characterization of Bifidobacterium species in feaces of the Egyptian fruit bat: Description of B. vespertilionis sp. nov. and B. rousetti sp. nov.</title>
        <authorList>
            <person name="Modesto M."/>
            <person name="Satti M."/>
            <person name="Watanabe K."/>
            <person name="Puglisi E."/>
            <person name="Morelli L."/>
            <person name="Huang C.-H."/>
            <person name="Liou J.-S."/>
            <person name="Miyashita M."/>
            <person name="Tamura T."/>
            <person name="Saito S."/>
            <person name="Mori K."/>
            <person name="Huang L."/>
            <person name="Sciavilla P."/>
            <person name="Sandri C."/>
            <person name="Spiezio C."/>
            <person name="Vitali F."/>
            <person name="Cavalieri D."/>
            <person name="Perpetuini G."/>
            <person name="Tofalo R."/>
            <person name="Bonetti A."/>
            <person name="Arita M."/>
            <person name="Mattarelli P."/>
        </authorList>
    </citation>
    <scope>NUCLEOTIDE SEQUENCE [LARGE SCALE GENOMIC DNA]</scope>
    <source>
        <strain evidence="3 4">RST17</strain>
    </source>
</reference>
<dbReference type="Proteomes" id="UP000410049">
    <property type="component" value="Unassembled WGS sequence"/>
</dbReference>
<keyword evidence="2" id="KW-0812">Transmembrane</keyword>
<evidence type="ECO:0000313" key="3">
    <source>
        <dbReference type="EMBL" id="KAA8828152.1"/>
    </source>
</evidence>
<keyword evidence="2" id="KW-0472">Membrane</keyword>
<keyword evidence="2" id="KW-1133">Transmembrane helix</keyword>
<sequence length="79" mass="8226">MNDGRNDVMDDVMDDESRNEPGDNGHPRLWRAAVMVLYAALFTLGIGQLVEATTTPADDGATVACQAAGDAGGCAREAS</sequence>
<dbReference type="AlphaFoldDB" id="A0A5M9ZMQ5"/>
<proteinExistence type="predicted"/>
<evidence type="ECO:0000256" key="1">
    <source>
        <dbReference type="SAM" id="MobiDB-lite"/>
    </source>
</evidence>
<accession>A0A5M9ZMQ5</accession>
<feature type="region of interest" description="Disordered" evidence="1">
    <location>
        <begin position="1"/>
        <end position="26"/>
    </location>
</feature>
<comment type="caution">
    <text evidence="3">The sequence shown here is derived from an EMBL/GenBank/DDBJ whole genome shotgun (WGS) entry which is preliminary data.</text>
</comment>
<protein>
    <submittedName>
        <fullName evidence="3">Uncharacterized protein</fullName>
    </submittedName>
</protein>
<feature type="compositionally biased region" description="Basic and acidic residues" evidence="1">
    <location>
        <begin position="15"/>
        <end position="26"/>
    </location>
</feature>
<evidence type="ECO:0000256" key="2">
    <source>
        <dbReference type="SAM" id="Phobius"/>
    </source>
</evidence>
<organism evidence="3 4">
    <name type="scientific">Bifidobacterium myosotis</name>
    <dbReference type="NCBI Taxonomy" id="1630166"/>
    <lineage>
        <taxon>Bacteria</taxon>
        <taxon>Bacillati</taxon>
        <taxon>Actinomycetota</taxon>
        <taxon>Actinomycetes</taxon>
        <taxon>Bifidobacteriales</taxon>
        <taxon>Bifidobacteriaceae</taxon>
        <taxon>Bifidobacterium</taxon>
    </lineage>
</organism>
<feature type="transmembrane region" description="Helical" evidence="2">
    <location>
        <begin position="29"/>
        <end position="50"/>
    </location>
</feature>